<keyword evidence="6 7" id="KW-0539">Nucleus</keyword>
<feature type="domain" description="ETS" evidence="9">
    <location>
        <begin position="314"/>
        <end position="396"/>
    </location>
</feature>
<evidence type="ECO:0000256" key="4">
    <source>
        <dbReference type="ARBA" id="ARBA00023125"/>
    </source>
</evidence>
<dbReference type="SMART" id="SM00413">
    <property type="entry name" value="ETS"/>
    <property type="match status" value="1"/>
</dbReference>
<dbReference type="GO" id="GO:1990837">
    <property type="term" value="F:sequence-specific double-stranded DNA binding"/>
    <property type="evidence" value="ECO:0007669"/>
    <property type="project" value="UniProtKB-ARBA"/>
</dbReference>
<feature type="domain" description="PNT" evidence="11">
    <location>
        <begin position="55"/>
        <end position="141"/>
    </location>
</feature>
<dbReference type="Ensembl" id="ENSXETT00000113761">
    <property type="protein sequence ID" value="ENSXETP00000103166"/>
    <property type="gene ID" value="ENSXETG00000031510"/>
</dbReference>
<dbReference type="InterPro" id="IPR036388">
    <property type="entry name" value="WH-like_DNA-bd_sf"/>
</dbReference>
<keyword evidence="5" id="KW-0804">Transcription</keyword>
<accession>A0A803J5P5</accession>
<reference evidence="12" key="1">
    <citation type="journal article" date="2010" name="Science">
        <title>The genome of the Western clawed frog Xenopus tropicalis.</title>
        <authorList>
            <person name="Hellsten U."/>
            <person name="Harland R.M."/>
            <person name="Gilchrist M.J."/>
            <person name="Hendrix D."/>
            <person name="Jurka J."/>
            <person name="Kapitonov V."/>
            <person name="Ovcharenko I."/>
            <person name="Putnam N.H."/>
            <person name="Shu S."/>
            <person name="Taher L."/>
            <person name="Blitz I.L."/>
            <person name="Blumberg B."/>
            <person name="Dichmann D.S."/>
            <person name="Dubchak I."/>
            <person name="Amaya E."/>
            <person name="Detter J.C."/>
            <person name="Fletcher R."/>
            <person name="Gerhard D.S."/>
            <person name="Goodstein D."/>
            <person name="Graves T."/>
            <person name="Grigoriev I.V."/>
            <person name="Grimwood J."/>
            <person name="Kawashima T."/>
            <person name="Lindquist E."/>
            <person name="Lucas S.M."/>
            <person name="Mead P.E."/>
            <person name="Mitros T."/>
            <person name="Ogino H."/>
            <person name="Ohta Y."/>
            <person name="Poliakov A.V."/>
            <person name="Pollet N."/>
            <person name="Robert J."/>
            <person name="Salamov A."/>
            <person name="Sater A.K."/>
            <person name="Schmutz J."/>
            <person name="Terry A."/>
            <person name="Vize P.D."/>
            <person name="Warren W.C."/>
            <person name="Wells D."/>
            <person name="Wills A."/>
            <person name="Wilson R.K."/>
            <person name="Zimmerman L.B."/>
            <person name="Zorn A.M."/>
            <person name="Grainger R."/>
            <person name="Grammer T."/>
            <person name="Khokha M.K."/>
            <person name="Richardson P.M."/>
            <person name="Rokhsar D.S."/>
        </authorList>
    </citation>
    <scope>NUCLEOTIDE SEQUENCE [LARGE SCALE GENOMIC DNA]</scope>
    <source>
        <strain evidence="12">Nigerian</strain>
    </source>
</reference>
<dbReference type="Gene3D" id="1.10.10.10">
    <property type="entry name" value="Winged helix-like DNA-binding domain superfamily/Winged helix DNA-binding domain"/>
    <property type="match status" value="1"/>
</dbReference>
<dbReference type="PRINTS" id="PR00454">
    <property type="entry name" value="ETSDOMAIN"/>
</dbReference>
<proteinExistence type="inferred from homology"/>
<dbReference type="FunFam" id="1.10.10.10:FF:000136">
    <property type="entry name" value="ETS homologous factor isoform X1"/>
    <property type="match status" value="1"/>
</dbReference>
<dbReference type="PROSITE" id="PS50061">
    <property type="entry name" value="ETS_DOMAIN_3"/>
    <property type="match status" value="1"/>
</dbReference>
<dbReference type="PANTHER" id="PTHR11849:SF13">
    <property type="entry name" value="ETS-RELATED TRANSCRIPTION FACTOR ELF-3"/>
    <property type="match status" value="1"/>
</dbReference>
<dbReference type="SMART" id="SM00251">
    <property type="entry name" value="SAM_PNT"/>
    <property type="match status" value="1"/>
</dbReference>
<protein>
    <submittedName>
        <fullName evidence="12">E74 like ETS transcription factor 3</fullName>
    </submittedName>
</protein>
<evidence type="ECO:0000256" key="2">
    <source>
        <dbReference type="ARBA" id="ARBA00005562"/>
    </source>
</evidence>
<dbReference type="GO" id="GO:0001228">
    <property type="term" value="F:DNA-binding transcription activator activity, RNA polymerase II-specific"/>
    <property type="evidence" value="ECO:0007669"/>
    <property type="project" value="UniProtKB-ARBA"/>
</dbReference>
<reference evidence="12" key="2">
    <citation type="submission" date="2021-03" db="UniProtKB">
        <authorList>
            <consortium name="Ensembl"/>
        </authorList>
    </citation>
    <scope>IDENTIFICATION</scope>
</reference>
<dbReference type="GO" id="GO:0005634">
    <property type="term" value="C:nucleus"/>
    <property type="evidence" value="ECO:0007669"/>
    <property type="project" value="UniProtKB-SubCell"/>
</dbReference>
<sequence length="412" mass="47254">MLEMHTEPAMAGNSDIGGIFSTYFSTMYSVSPLQPVPDSVMPNQDGDKFLTFVTPELTTELTEQPSGWASELPDMWSQQQVMDWISYNVEKNKWDASTMDTSQCEMDGQRLCQLSKEDMTRIFGGLGDKLYGHLCQLREWPGSCDSSLGEYFFKFHLTKGELFTMNNTCIFASGYFILAFRSPAQFYLSFPDPSDWDLICDFIKNEDNQHGIKREIDDDDFSMKMTDYGYYPDPISPASSGSCGSGMEAYSPHTRDSMGSDLEVEVKNPRDEFLSCSKNDAALNKRRRGRPRKLNSDSRDILETKKSKNSARGTHLWEFIRDILLHPDLNQGLLKWEDRSEGVFKFLRSEAVAQLWGQKKKNSSMTYEKLSRAMRYYYKREILERVDGRRLVYKFGKNASGWRLGDKGIIGN</sequence>
<feature type="region of interest" description="Disordered" evidence="8">
    <location>
        <begin position="285"/>
        <end position="306"/>
    </location>
</feature>
<dbReference type="Gene3D" id="1.10.150.50">
    <property type="entry name" value="Transcription Factor, Ets-1"/>
    <property type="match status" value="1"/>
</dbReference>
<dbReference type="PANTHER" id="PTHR11849">
    <property type="entry name" value="ETS"/>
    <property type="match status" value="1"/>
</dbReference>
<evidence type="ECO:0000259" key="9">
    <source>
        <dbReference type="PROSITE" id="PS50061"/>
    </source>
</evidence>
<dbReference type="InterPro" id="IPR000418">
    <property type="entry name" value="Ets_dom"/>
</dbReference>
<feature type="compositionally biased region" description="Basic and acidic residues" evidence="8">
    <location>
        <begin position="294"/>
        <end position="306"/>
    </location>
</feature>
<dbReference type="InterPro" id="IPR046328">
    <property type="entry name" value="ETS_fam"/>
</dbReference>
<evidence type="ECO:0000256" key="3">
    <source>
        <dbReference type="ARBA" id="ARBA00023015"/>
    </source>
</evidence>
<feature type="domain" description="SAM" evidence="10">
    <location>
        <begin position="76"/>
        <end position="133"/>
    </location>
</feature>
<dbReference type="PROSITE" id="PS50105">
    <property type="entry name" value="SAM_DOMAIN"/>
    <property type="match status" value="1"/>
</dbReference>
<dbReference type="GeneTree" id="ENSGT00940000158955"/>
<evidence type="ECO:0000256" key="8">
    <source>
        <dbReference type="SAM" id="MobiDB-lite"/>
    </source>
</evidence>
<name>A0A803J5P5_XENTR</name>
<evidence type="ECO:0000256" key="1">
    <source>
        <dbReference type="ARBA" id="ARBA00004123"/>
    </source>
</evidence>
<evidence type="ECO:0000256" key="6">
    <source>
        <dbReference type="ARBA" id="ARBA00023242"/>
    </source>
</evidence>
<dbReference type="Pfam" id="PF02198">
    <property type="entry name" value="SAM_PNT"/>
    <property type="match status" value="1"/>
</dbReference>
<dbReference type="Bgee" id="ENSXETG00000031510">
    <property type="expression patterns" value="Expressed in liver and 9 other cell types or tissues"/>
</dbReference>
<organism evidence="12">
    <name type="scientific">Xenopus tropicalis</name>
    <name type="common">Western clawed frog</name>
    <name type="synonym">Silurana tropicalis</name>
    <dbReference type="NCBI Taxonomy" id="8364"/>
    <lineage>
        <taxon>Eukaryota</taxon>
        <taxon>Metazoa</taxon>
        <taxon>Chordata</taxon>
        <taxon>Craniata</taxon>
        <taxon>Vertebrata</taxon>
        <taxon>Euteleostomi</taxon>
        <taxon>Amphibia</taxon>
        <taxon>Batrachia</taxon>
        <taxon>Anura</taxon>
        <taxon>Pipoidea</taxon>
        <taxon>Pipidae</taxon>
        <taxon>Xenopodinae</taxon>
        <taxon>Xenopus</taxon>
        <taxon>Silurana</taxon>
    </lineage>
</organism>
<dbReference type="AlphaFoldDB" id="A0A803J5P5"/>
<dbReference type="PROSITE" id="PS51433">
    <property type="entry name" value="PNT"/>
    <property type="match status" value="1"/>
</dbReference>
<dbReference type="SUPFAM" id="SSF46785">
    <property type="entry name" value="Winged helix' DNA-binding domain"/>
    <property type="match status" value="1"/>
</dbReference>
<dbReference type="Pfam" id="PF00178">
    <property type="entry name" value="Ets"/>
    <property type="match status" value="1"/>
</dbReference>
<evidence type="ECO:0000256" key="7">
    <source>
        <dbReference type="RuleBase" id="RU004019"/>
    </source>
</evidence>
<evidence type="ECO:0000259" key="11">
    <source>
        <dbReference type="PROSITE" id="PS51433"/>
    </source>
</evidence>
<dbReference type="InterPro" id="IPR013761">
    <property type="entry name" value="SAM/pointed_sf"/>
</dbReference>
<comment type="similarity">
    <text evidence="2 7">Belongs to the ETS family.</text>
</comment>
<evidence type="ECO:0000313" key="12">
    <source>
        <dbReference type="Ensembl" id="ENSXETP00000103166"/>
    </source>
</evidence>
<dbReference type="SUPFAM" id="SSF47769">
    <property type="entry name" value="SAM/Pointed domain"/>
    <property type="match status" value="1"/>
</dbReference>
<keyword evidence="4 7" id="KW-0238">DNA-binding</keyword>
<comment type="subcellular location">
    <subcellularLocation>
        <location evidence="1 7">Nucleus</location>
    </subcellularLocation>
</comment>
<evidence type="ECO:0000259" key="10">
    <source>
        <dbReference type="PROSITE" id="PS50105"/>
    </source>
</evidence>
<dbReference type="InParanoid" id="A0A803J5P5"/>
<evidence type="ECO:0000256" key="5">
    <source>
        <dbReference type="ARBA" id="ARBA00023163"/>
    </source>
</evidence>
<dbReference type="FunCoup" id="A0A803J5P5">
    <property type="interactions" value="1649"/>
</dbReference>
<keyword evidence="3" id="KW-0805">Transcription regulation</keyword>
<gene>
    <name evidence="12" type="primary">elf3</name>
</gene>
<dbReference type="InterPro" id="IPR001660">
    <property type="entry name" value="SAM"/>
</dbReference>
<dbReference type="InterPro" id="IPR036390">
    <property type="entry name" value="WH_DNA-bd_sf"/>
</dbReference>
<dbReference type="InterPro" id="IPR003118">
    <property type="entry name" value="Pointed_dom"/>
</dbReference>